<dbReference type="Pfam" id="PF07765">
    <property type="entry name" value="KIP1"/>
    <property type="match status" value="1"/>
</dbReference>
<dbReference type="Proteomes" id="UP000515123">
    <property type="component" value="Linkage group 4"/>
</dbReference>
<feature type="region of interest" description="Disordered" evidence="3">
    <location>
        <begin position="589"/>
        <end position="609"/>
    </location>
</feature>
<gene>
    <name evidence="6" type="primary">LOC109708467</name>
</gene>
<dbReference type="AlphaFoldDB" id="A0A6P5EQL8"/>
<dbReference type="PANTHER" id="PTHR31631:SF0">
    <property type="entry name" value="PROTEIN NETWORKED 2D"/>
    <property type="match status" value="1"/>
</dbReference>
<evidence type="ECO:0000256" key="1">
    <source>
        <dbReference type="ARBA" id="ARBA00023054"/>
    </source>
</evidence>
<evidence type="ECO:0000259" key="4">
    <source>
        <dbReference type="PROSITE" id="PS51774"/>
    </source>
</evidence>
<name>A0A6P5EQL8_ANACO</name>
<feature type="coiled-coil region" evidence="2">
    <location>
        <begin position="325"/>
        <end position="408"/>
    </location>
</feature>
<reference evidence="5" key="1">
    <citation type="journal article" date="2015" name="Nat. Genet.">
        <title>The pineapple genome and the evolution of CAM photosynthesis.</title>
        <authorList>
            <person name="Ming R."/>
            <person name="VanBuren R."/>
            <person name="Wai C.M."/>
            <person name="Tang H."/>
            <person name="Schatz M.C."/>
            <person name="Bowers J.E."/>
            <person name="Lyons E."/>
            <person name="Wang M.L."/>
            <person name="Chen J."/>
            <person name="Biggers E."/>
            <person name="Zhang J."/>
            <person name="Huang L."/>
            <person name="Zhang L."/>
            <person name="Miao W."/>
            <person name="Zhang J."/>
            <person name="Ye Z."/>
            <person name="Miao C."/>
            <person name="Lin Z."/>
            <person name="Wang H."/>
            <person name="Zhou H."/>
            <person name="Yim W.C."/>
            <person name="Priest H.D."/>
            <person name="Zheng C."/>
            <person name="Woodhouse M."/>
            <person name="Edger P.P."/>
            <person name="Guyot R."/>
            <person name="Guo H.B."/>
            <person name="Guo H."/>
            <person name="Zheng G."/>
            <person name="Singh R."/>
            <person name="Sharma A."/>
            <person name="Min X."/>
            <person name="Zheng Y."/>
            <person name="Lee H."/>
            <person name="Gurtowski J."/>
            <person name="Sedlazeck F.J."/>
            <person name="Harkess A."/>
            <person name="McKain M.R."/>
            <person name="Liao Z."/>
            <person name="Fang J."/>
            <person name="Liu J."/>
            <person name="Zhang X."/>
            <person name="Zhang Q."/>
            <person name="Hu W."/>
            <person name="Qin Y."/>
            <person name="Wang K."/>
            <person name="Chen L.Y."/>
            <person name="Shirley N."/>
            <person name="Lin Y.R."/>
            <person name="Liu L.Y."/>
            <person name="Hernandez A.G."/>
            <person name="Wright C.L."/>
            <person name="Bulone V."/>
            <person name="Tuskan G.A."/>
            <person name="Heath K."/>
            <person name="Zee F."/>
            <person name="Moore P.H."/>
            <person name="Sunkar R."/>
            <person name="Leebens-Mack J.H."/>
            <person name="Mockler T."/>
            <person name="Bennetzen J.L."/>
            <person name="Freeling M."/>
            <person name="Sankoff D."/>
            <person name="Paterson A.H."/>
            <person name="Zhu X."/>
            <person name="Yang X."/>
            <person name="Smith J.A."/>
            <person name="Cushman J.C."/>
            <person name="Paull R.E."/>
            <person name="Yu Q."/>
        </authorList>
    </citation>
    <scope>NUCLEOTIDE SEQUENCE [LARGE SCALE GENOMIC DNA]</scope>
    <source>
        <strain evidence="5">cv. F153</strain>
    </source>
</reference>
<accession>A0A6P5EQL8</accession>
<dbReference type="GO" id="GO:0003779">
    <property type="term" value="F:actin binding"/>
    <property type="evidence" value="ECO:0007669"/>
    <property type="project" value="InterPro"/>
</dbReference>
<evidence type="ECO:0000313" key="5">
    <source>
        <dbReference type="Proteomes" id="UP000515123"/>
    </source>
</evidence>
<protein>
    <submittedName>
        <fullName evidence="6">Protein NETWORKED 2D-like</fullName>
    </submittedName>
</protein>
<organism evidence="5 6">
    <name type="scientific">Ananas comosus</name>
    <name type="common">Pineapple</name>
    <name type="synonym">Ananas ananas</name>
    <dbReference type="NCBI Taxonomy" id="4615"/>
    <lineage>
        <taxon>Eukaryota</taxon>
        <taxon>Viridiplantae</taxon>
        <taxon>Streptophyta</taxon>
        <taxon>Embryophyta</taxon>
        <taxon>Tracheophyta</taxon>
        <taxon>Spermatophyta</taxon>
        <taxon>Magnoliopsida</taxon>
        <taxon>Liliopsida</taxon>
        <taxon>Poales</taxon>
        <taxon>Bromeliaceae</taxon>
        <taxon>Bromelioideae</taxon>
        <taxon>Ananas</taxon>
    </lineage>
</organism>
<feature type="coiled-coil region" evidence="2">
    <location>
        <begin position="808"/>
        <end position="875"/>
    </location>
</feature>
<proteinExistence type="predicted"/>
<sequence length="1019" mass="116795">MLQRAASNAYSWFWASQIRTKQSKWLDNNLQEMEERVKDMLKLLGEEADSFGKRAEMYYKRRPEVISSVEEAYKAYRALAERYDHISGELHKANHTIATAFPDQVQYAMLEEEDDNLPKAITPINSSKIRKQTVEDLMKKKREGQKKKHGGKITMQMSEENAQEEINRLQKSILVLQTEKEFIKSSYESGIAKYWEIEKQINDMQEEVCYFQDEFNASAIIEDDEARALMTATALKSCEEAIMNLQEQQNKSIELARMESKRIKIARERLNALKGECGQSLDEPLNIIDGNIETEVLSLKQEKLELQSICDKVKQHFEMNSDISVVEIAEKIDELVNKVINLELTVSSQMAQINKLSEENGELEKYLQSLEEEKTVLINDSSELSDRLKQAEEELNRVQYLEKAVNDEGKDVRSNFTDAFNSLTDISEKLQSSSVESTIKEETPHFNTELPNECNGTEGADIQSIEENFVKEGNKEIPEPEESFGYSAQTEIASQNLDGSEKVDNIRLEEEKDPLQEAHHIPHSGQENIEELKQVEEAKEEDSSVEGGNLPLSSSESIEYLKQGEEFIENKSSETDDHIHLMGSEQIPDERHKENVTAKDSQEEQPIPPSSEKVMQIGEQDGFLNLQQLLLNGLEGREKILLAEYTSILRNYKETKKKLNEVEKKSQDYLHDMTELIRELRNANAMKDEEIQSLRRLLSSSKTVSNGSNNVTSNEVKASFYSHQKHRSISNPQNFEMSKNISIKSSKQEDTSNGVIDGGSPHLGDIYFSVNELQSTSPVEEKFRRDIDAVLEENLEFWLRFSTFFHRIQEFQTKVQDLKAEIERLKDDKPQELNNGAINHPVALPKESTVVEKQLRELKTELQVWLEQNALLRRELQCRFSSLCNIQDEIARALETSSATEAAQLTSYQAAKFQGEVLNMQQENNKVENELQTGLDHVRELQGEVEKAFSQLHENFELSGPKNSHHHNFRHFPTKTRIPLRSFLFGSKPKKPSIFACVSPAALQKQHSELRFGHSNKMA</sequence>
<keyword evidence="5" id="KW-1185">Reference proteome</keyword>
<dbReference type="InterPro" id="IPR056888">
    <property type="entry name" value="NET2A-D/KIP1-like_dom"/>
</dbReference>
<feature type="domain" description="NAB" evidence="4">
    <location>
        <begin position="10"/>
        <end position="90"/>
    </location>
</feature>
<dbReference type="RefSeq" id="XP_020085812.1">
    <property type="nucleotide sequence ID" value="XM_020230223.1"/>
</dbReference>
<dbReference type="InterPro" id="IPR011684">
    <property type="entry name" value="NAB"/>
</dbReference>
<dbReference type="OrthoDB" id="616075at2759"/>
<dbReference type="Gramene" id="Aco010999.1.mrna1">
    <property type="protein sequence ID" value="Aco010999.1.mrna1"/>
    <property type="gene ID" value="Aco010999.1.path1"/>
</dbReference>
<feature type="coiled-coil region" evidence="2">
    <location>
        <begin position="642"/>
        <end position="697"/>
    </location>
</feature>
<dbReference type="GeneID" id="109708467"/>
<keyword evidence="1 2" id="KW-0175">Coiled coil</keyword>
<dbReference type="PANTHER" id="PTHR31631">
    <property type="entry name" value="PROTEIN NETWORKED 2D"/>
    <property type="match status" value="1"/>
</dbReference>
<evidence type="ECO:0000256" key="2">
    <source>
        <dbReference type="SAM" id="Coils"/>
    </source>
</evidence>
<reference evidence="6" key="2">
    <citation type="submission" date="2025-08" db="UniProtKB">
        <authorList>
            <consortium name="RefSeq"/>
        </authorList>
    </citation>
    <scope>IDENTIFICATION</scope>
    <source>
        <tissue evidence="6">Leaf</tissue>
    </source>
</reference>
<dbReference type="PROSITE" id="PS51774">
    <property type="entry name" value="NAB"/>
    <property type="match status" value="1"/>
</dbReference>
<dbReference type="Pfam" id="PF24918">
    <property type="entry name" value="NET2A_C"/>
    <property type="match status" value="1"/>
</dbReference>
<dbReference type="Pfam" id="PF25014">
    <property type="entry name" value="NET2A"/>
    <property type="match status" value="1"/>
</dbReference>
<evidence type="ECO:0000313" key="6">
    <source>
        <dbReference type="RefSeq" id="XP_020085812.1"/>
    </source>
</evidence>
<dbReference type="InterPro" id="IPR056889">
    <property type="entry name" value="NET2A-D/KIP1-like_C"/>
</dbReference>
<feature type="compositionally biased region" description="Basic and acidic residues" evidence="3">
    <location>
        <begin position="589"/>
        <end position="602"/>
    </location>
</feature>
<evidence type="ECO:0000256" key="3">
    <source>
        <dbReference type="SAM" id="MobiDB-lite"/>
    </source>
</evidence>